<evidence type="ECO:0000256" key="2">
    <source>
        <dbReference type="ARBA" id="ARBA00018687"/>
    </source>
</evidence>
<evidence type="ECO:0000313" key="7">
    <source>
        <dbReference type="Proteomes" id="UP000019118"/>
    </source>
</evidence>
<evidence type="ECO:0000259" key="5">
    <source>
        <dbReference type="Pfam" id="PF02463"/>
    </source>
</evidence>
<dbReference type="InterPro" id="IPR003395">
    <property type="entry name" value="RecF/RecN/SMC_N"/>
</dbReference>
<feature type="domain" description="RecF/RecN/SMC N-terminal" evidence="5">
    <location>
        <begin position="7"/>
        <end position="995"/>
    </location>
</feature>
<keyword evidence="7" id="KW-1185">Reference proteome</keyword>
<dbReference type="PANTHER" id="PTHR45916">
    <property type="entry name" value="STRUCTURAL MAINTENANCE OF CHROMOSOMES PROTEIN 5"/>
    <property type="match status" value="1"/>
</dbReference>
<dbReference type="GeneID" id="109539008"/>
<feature type="coiled-coil region" evidence="4">
    <location>
        <begin position="606"/>
        <end position="678"/>
    </location>
</feature>
<protein>
    <recommendedName>
        <fullName evidence="2">Structural maintenance of chromosomes protein 5</fullName>
    </recommendedName>
</protein>
<evidence type="ECO:0000256" key="1">
    <source>
        <dbReference type="ARBA" id="ARBA00010171"/>
    </source>
</evidence>
<reference evidence="7" key="1">
    <citation type="journal article" date="2013" name="Genome Biol.">
        <title>Draft genome of the mountain pine beetle, Dendroctonus ponderosae Hopkins, a major forest pest.</title>
        <authorList>
            <person name="Keeling C.I."/>
            <person name="Yuen M.M."/>
            <person name="Liao N.Y."/>
            <person name="Docking T.R."/>
            <person name="Chan S.K."/>
            <person name="Taylor G.A."/>
            <person name="Palmquist D.L."/>
            <person name="Jackman S.D."/>
            <person name="Nguyen A."/>
            <person name="Li M."/>
            <person name="Henderson H."/>
            <person name="Janes J.K."/>
            <person name="Zhao Y."/>
            <person name="Pandoh P."/>
            <person name="Moore R."/>
            <person name="Sperling F.A."/>
            <person name="Huber D.P."/>
            <person name="Birol I."/>
            <person name="Jones S.J."/>
            <person name="Bohlmann J."/>
        </authorList>
    </citation>
    <scope>NUCLEOTIDE SEQUENCE</scope>
</reference>
<evidence type="ECO:0000313" key="6">
    <source>
        <dbReference type="EnsemblMetazoa" id="XP_019762076.1"/>
    </source>
</evidence>
<comment type="similarity">
    <text evidence="1">Belongs to the SMC family. SMC5 subfamily.</text>
</comment>
<reference evidence="6" key="2">
    <citation type="submission" date="2024-08" db="UniProtKB">
        <authorList>
            <consortium name="EnsemblMetazoa"/>
        </authorList>
    </citation>
    <scope>IDENTIFICATION</scope>
</reference>
<dbReference type="InterPro" id="IPR027417">
    <property type="entry name" value="P-loop_NTPase"/>
</dbReference>
<accession>A0AAR5PMR7</accession>
<dbReference type="GO" id="GO:0003697">
    <property type="term" value="F:single-stranded DNA binding"/>
    <property type="evidence" value="ECO:0007669"/>
    <property type="project" value="TreeGrafter"/>
</dbReference>
<dbReference type="PANTHER" id="PTHR45916:SF1">
    <property type="entry name" value="STRUCTURAL MAINTENANCE OF CHROMOSOMES PROTEIN 5"/>
    <property type="match status" value="1"/>
</dbReference>
<dbReference type="Pfam" id="PF02463">
    <property type="entry name" value="SMC_N"/>
    <property type="match status" value="1"/>
</dbReference>
<dbReference type="Gene3D" id="3.40.50.300">
    <property type="entry name" value="P-loop containing nucleotide triphosphate hydrolases"/>
    <property type="match status" value="2"/>
</dbReference>
<feature type="coiled-coil region" evidence="4">
    <location>
        <begin position="760"/>
        <end position="825"/>
    </location>
</feature>
<evidence type="ECO:0000256" key="3">
    <source>
        <dbReference type="ARBA" id="ARBA00023054"/>
    </source>
</evidence>
<feature type="coiled-coil region" evidence="4">
    <location>
        <begin position="293"/>
        <end position="383"/>
    </location>
</feature>
<dbReference type="AlphaFoldDB" id="A0AAR5PMR7"/>
<dbReference type="GO" id="GO:0000724">
    <property type="term" value="P:double-strand break repair via homologous recombination"/>
    <property type="evidence" value="ECO:0007669"/>
    <property type="project" value="TreeGrafter"/>
</dbReference>
<proteinExistence type="inferred from homology"/>
<dbReference type="SUPFAM" id="SSF52540">
    <property type="entry name" value="P-loop containing nucleoside triphosphate hydrolases"/>
    <property type="match status" value="1"/>
</dbReference>
<feature type="coiled-coil region" evidence="4">
    <location>
        <begin position="230"/>
        <end position="264"/>
    </location>
</feature>
<keyword evidence="3 4" id="KW-0175">Coiled coil</keyword>
<dbReference type="KEGG" id="dpa:109539008"/>
<dbReference type="GO" id="GO:0005634">
    <property type="term" value="C:nucleus"/>
    <property type="evidence" value="ECO:0007669"/>
    <property type="project" value="TreeGrafter"/>
</dbReference>
<organism evidence="6 7">
    <name type="scientific">Dendroctonus ponderosae</name>
    <name type="common">Mountain pine beetle</name>
    <dbReference type="NCBI Taxonomy" id="77166"/>
    <lineage>
        <taxon>Eukaryota</taxon>
        <taxon>Metazoa</taxon>
        <taxon>Ecdysozoa</taxon>
        <taxon>Arthropoda</taxon>
        <taxon>Hexapoda</taxon>
        <taxon>Insecta</taxon>
        <taxon>Pterygota</taxon>
        <taxon>Neoptera</taxon>
        <taxon>Endopterygota</taxon>
        <taxon>Coleoptera</taxon>
        <taxon>Polyphaga</taxon>
        <taxon>Cucujiformia</taxon>
        <taxon>Curculionidae</taxon>
        <taxon>Scolytinae</taxon>
        <taxon>Dendroctonus</taxon>
    </lineage>
</organism>
<name>A0AAR5PMR7_DENPD</name>
<sequence>MFNPGSIRKIQVKNFVTYSYMEMFPGPNLNMIIGPNGTGKSTIVAAIILGLGGQPKTVGRGTKISEYVKHNCNTAEINIQLQGSTENSFIKVTRQFDIHDKSQWKLDGNVCSFGNIQDCIKYFNIQVDNLCQFLPQDRVADFAKLNKKELLRETQIALCRDDLLEKQQSLIEARAKHRSLLEQLNKHTQNLQESHDANCRLEGKVKNFNEMKKYKEMIADIDRQIAWIEYEDKRDKLTEIKKDKQSAQAIYDKYRQEMKPLEKEIHAHRASLNDFQQKNSKITQNIRNKEGLINTTIEKMEALMSKVRHFEDEMNTKLAECEQWDKQIQEATVKLEDSKKVYRTLLKKVNQDEHESQEIFKHITRCTDRKRQLQDQRDLIEQDRLAKKASIKALQYEQSKIENVKQIRFEQLRKLNKDAYSAVLWLRENKDKFKGEIFEPIMLELNVLDKSKSKYVESLVPFRDRLAFTCTDKYDMNLFIGYIRKQQGLSVNVLHSGPASTDYKKPKIPIEHLRKFGFGAYVNFLFTAPEPIMRYLCQTYKLHNIPIGDSSTNDCYGSVPDQLPVFFSDRSRFSINYSKYSREKSTRQDLIRGDGGLSLSLDSIALENIKGLYEKTKRELEYLESQLSNYDIQIEKNDDELKLHKNAIKEIRTQTQQADTLKNKIAAGEERLKQMSESKKEPEAIRNEARHKMKKLIQTMGVLQDSINSCFKELALSMTQNAINSVNVEVSRQKVEYFDNQIVDLRRLMEEAGETLNLVVDRYNAAMQAAKAQLQKAKSLSNGFTPADDGFDKFRHRAKSLGDNIEQLSAEKENINSRIACLNTADDTEIKEYEDRKNRIEKLGQNIDTINSDINKVSSKMERLHEAWLTPLNDLIAEINLKFGSAFERMGCAGEVGICQGDDEKNYEDYGISIKVTYRNGELLQELNAVVQSGGERAVATAAFMLALQELTPVPFRCVDEINQGMDANNERRIFELIVETTGQQNSAQYFLITPKLVPNLTYSRQLVVQIVHNGLFIEPDRKWSYSKLCNSQGVHI</sequence>
<dbReference type="EnsemblMetazoa" id="XM_019906517.1">
    <property type="protein sequence ID" value="XP_019762076.1"/>
    <property type="gene ID" value="LOC109539008"/>
</dbReference>
<dbReference type="GO" id="GO:0030915">
    <property type="term" value="C:Smc5-Smc6 complex"/>
    <property type="evidence" value="ECO:0007669"/>
    <property type="project" value="TreeGrafter"/>
</dbReference>
<dbReference type="SUPFAM" id="SSF57997">
    <property type="entry name" value="Tropomyosin"/>
    <property type="match status" value="1"/>
</dbReference>
<dbReference type="Proteomes" id="UP000019118">
    <property type="component" value="Unassembled WGS sequence"/>
</dbReference>
<evidence type="ECO:0000256" key="4">
    <source>
        <dbReference type="SAM" id="Coils"/>
    </source>
</evidence>